<dbReference type="InterPro" id="IPR036264">
    <property type="entry name" value="Bact_exopeptidase_dim_dom"/>
</dbReference>
<dbReference type="AlphaFoldDB" id="A0A2X0XIB0"/>
<keyword evidence="1" id="KW-0479">Metal-binding</keyword>
<dbReference type="InterPro" id="IPR002933">
    <property type="entry name" value="Peptidase_M20"/>
</dbReference>
<keyword evidence="1" id="KW-0464">Manganese</keyword>
<dbReference type="PANTHER" id="PTHR11014:SF122">
    <property type="entry name" value="AMIDOHYDROLASE AMHX"/>
    <property type="match status" value="1"/>
</dbReference>
<evidence type="ECO:0000259" key="2">
    <source>
        <dbReference type="Pfam" id="PF07687"/>
    </source>
</evidence>
<feature type="binding site" evidence="1">
    <location>
        <position position="144"/>
    </location>
    <ligand>
        <name>Mn(2+)</name>
        <dbReference type="ChEBI" id="CHEBI:29035"/>
        <label>2</label>
    </ligand>
</feature>
<dbReference type="InterPro" id="IPR011650">
    <property type="entry name" value="Peptidase_M20_dimer"/>
</dbReference>
<feature type="binding site" evidence="1">
    <location>
        <position position="168"/>
    </location>
    <ligand>
        <name>Mn(2+)</name>
        <dbReference type="ChEBI" id="CHEBI:29035"/>
        <label>2</label>
    </ligand>
</feature>
<dbReference type="EMBL" id="UAQE01000001">
    <property type="protein sequence ID" value="SPT98835.1"/>
    <property type="molecule type" value="Genomic_DNA"/>
</dbReference>
<feature type="binding site" evidence="1">
    <location>
        <position position="110"/>
    </location>
    <ligand>
        <name>Mn(2+)</name>
        <dbReference type="ChEBI" id="CHEBI:29035"/>
        <label>2</label>
    </ligand>
</feature>
<dbReference type="Pfam" id="PF01546">
    <property type="entry name" value="Peptidase_M20"/>
    <property type="match status" value="1"/>
</dbReference>
<organism evidence="3 4">
    <name type="scientific">Lysinibacillus capsici</name>
    <dbReference type="NCBI Taxonomy" id="2115968"/>
    <lineage>
        <taxon>Bacteria</taxon>
        <taxon>Bacillati</taxon>
        <taxon>Bacillota</taxon>
        <taxon>Bacilli</taxon>
        <taxon>Bacillales</taxon>
        <taxon>Bacillaceae</taxon>
        <taxon>Lysinibacillus</taxon>
    </lineage>
</organism>
<dbReference type="GO" id="GO:0016787">
    <property type="term" value="F:hydrolase activity"/>
    <property type="evidence" value="ECO:0007669"/>
    <property type="project" value="UniProtKB-KW"/>
</dbReference>
<reference evidence="3 4" key="1">
    <citation type="submission" date="2018-06" db="EMBL/GenBank/DDBJ databases">
        <authorList>
            <consortium name="Pathogen Informatics"/>
            <person name="Doyle S."/>
        </authorList>
    </citation>
    <scope>NUCLEOTIDE SEQUENCE [LARGE SCALE GENOMIC DNA]</scope>
    <source>
        <strain evidence="3 4">NCTC7582</strain>
    </source>
</reference>
<dbReference type="NCBIfam" id="TIGR01891">
    <property type="entry name" value="amidohydrolases"/>
    <property type="match status" value="1"/>
</dbReference>
<dbReference type="Pfam" id="PF07687">
    <property type="entry name" value="M20_dimer"/>
    <property type="match status" value="1"/>
</dbReference>
<dbReference type="Gene3D" id="3.30.70.360">
    <property type="match status" value="1"/>
</dbReference>
<proteinExistence type="predicted"/>
<dbReference type="PANTHER" id="PTHR11014">
    <property type="entry name" value="PEPTIDASE M20 FAMILY MEMBER"/>
    <property type="match status" value="1"/>
</dbReference>
<name>A0A2X0XIB0_9BACI</name>
<keyword evidence="3" id="KW-0378">Hydrolase</keyword>
<evidence type="ECO:0000256" key="1">
    <source>
        <dbReference type="PIRSR" id="PIRSR005962-1"/>
    </source>
</evidence>
<dbReference type="SUPFAM" id="SSF53187">
    <property type="entry name" value="Zn-dependent exopeptidases"/>
    <property type="match status" value="1"/>
</dbReference>
<dbReference type="Proteomes" id="UP000251431">
    <property type="component" value="Unassembled WGS sequence"/>
</dbReference>
<evidence type="ECO:0000313" key="4">
    <source>
        <dbReference type="Proteomes" id="UP000251431"/>
    </source>
</evidence>
<feature type="domain" description="Peptidase M20 dimerisation" evidence="2">
    <location>
        <begin position="196"/>
        <end position="283"/>
    </location>
</feature>
<evidence type="ECO:0000313" key="3">
    <source>
        <dbReference type="EMBL" id="SPT98835.1"/>
    </source>
</evidence>
<feature type="binding site" evidence="1">
    <location>
        <position position="112"/>
    </location>
    <ligand>
        <name>Mn(2+)</name>
        <dbReference type="ChEBI" id="CHEBI:29035"/>
        <label>2</label>
    </ligand>
</feature>
<dbReference type="EC" id="3.-.-.-" evidence="3"/>
<accession>A0A2X0XIB0</accession>
<dbReference type="GO" id="GO:0046872">
    <property type="term" value="F:metal ion binding"/>
    <property type="evidence" value="ECO:0007669"/>
    <property type="project" value="UniProtKB-KW"/>
</dbReference>
<protein>
    <submittedName>
        <fullName evidence="3">Amidohydrolase</fullName>
        <ecNumber evidence="3">3.-.-.-</ecNumber>
    </submittedName>
</protein>
<comment type="cofactor">
    <cofactor evidence="1">
        <name>Mn(2+)</name>
        <dbReference type="ChEBI" id="CHEBI:29035"/>
    </cofactor>
    <text evidence="1">The Mn(2+) ion enhances activity.</text>
</comment>
<dbReference type="PIRSF" id="PIRSF005962">
    <property type="entry name" value="Pept_M20D_amidohydro"/>
    <property type="match status" value="1"/>
</dbReference>
<feature type="binding site" evidence="1">
    <location>
        <position position="363"/>
    </location>
    <ligand>
        <name>Mn(2+)</name>
        <dbReference type="ChEBI" id="CHEBI:29035"/>
        <label>2</label>
    </ligand>
</feature>
<dbReference type="SUPFAM" id="SSF55031">
    <property type="entry name" value="Bacterial exopeptidase dimerisation domain"/>
    <property type="match status" value="1"/>
</dbReference>
<dbReference type="Gene3D" id="3.40.630.10">
    <property type="entry name" value="Zn peptidases"/>
    <property type="match status" value="1"/>
</dbReference>
<gene>
    <name evidence="3" type="primary">yxeP_2</name>
    <name evidence="3" type="ORF">NCTC7582_01994</name>
</gene>
<dbReference type="InterPro" id="IPR017439">
    <property type="entry name" value="Amidohydrolase"/>
</dbReference>
<sequence length="390" mass="42925">MYFSEKDSCIMGNKNAYRGVVMSKALTVEETIYQWFDHFHQYPEVSWKEFETTKKIASILDELHVSYRLLGDIPGLIAEIGTGNEIVAVRADIDALWQEVDGKWQANHSCGHDANISMVLGALLLLKDRTLQHRVRFIFQPAEELGNGACATFDRGAVDGVSHLFGVHLRPIEELPLGKVSPAIHHGAAYFLEGSIQGIDAHGARPHQGKNAIDVIMAVQQMLHSIHLSPFEPHSAKLTKIIADGGSTNIIPGNASFSMDVRAQHNQQLELLRSKIESGLKSIQQQFEIDMSWKWIDFTPGAEVSPTAANMAKNAIIEALGEGHLADEITTPGSDDFHFYTVKKPELKAAMIGIGANLTPGLHHPKMTFDRSALIDAAKVLACVLEKKPE</sequence>